<feature type="region of interest" description="Disordered" evidence="5">
    <location>
        <begin position="1"/>
        <end position="98"/>
    </location>
</feature>
<evidence type="ECO:0000256" key="4">
    <source>
        <dbReference type="PROSITE-ProRule" id="PRU00332"/>
    </source>
</evidence>
<dbReference type="InterPro" id="IPR036390">
    <property type="entry name" value="WH_DNA-bd_sf"/>
</dbReference>
<dbReference type="Pfam" id="PF05383">
    <property type="entry name" value="La"/>
    <property type="match status" value="1"/>
</dbReference>
<feature type="compositionally biased region" description="Gly residues" evidence="5">
    <location>
        <begin position="350"/>
        <end position="360"/>
    </location>
</feature>
<sequence>MSDQSTMEQGEAPAQVVDAPVADAPVDAPVEETTAEKVENKPKEESEEKPEAKPEEAENKTESVESAKNTQNGEENGSSQNGRPVAKKNSKFDPSVLPVTDDPEAIRAQVEFYFGDSNLPTDKFMWNSTGGTDNKAMSLKVICSFKRMQRFQPYTAVVAALRESKLLEVTGDEGNELVKRVTPYKSVPLAQKQRLAKSVYIKGFGEEQKTTQFDIEQWLANYGAVDKVKLRRDENDEFKGSIFVEFKTEELAKNFVSLSPAPMWNGNELKIMSKAGYMDEKTRQIQAGEIEPSKKRPPTFFEGREKGGNQARGQGRAGNDGNKDNWKQRRDDDRKRDGRNGRGRGRGGRGGRGGGRGFKGGRGDRDRQDRGNKDKDDGPPKSTNNVQRPTIQATTQSNGNKRSREDDGGEAPPAKKVDTKTEAVAV</sequence>
<dbReference type="GO" id="GO:1990904">
    <property type="term" value="C:ribonucleoprotein complex"/>
    <property type="evidence" value="ECO:0007669"/>
    <property type="project" value="InterPro"/>
</dbReference>
<feature type="compositionally biased region" description="Polar residues" evidence="5">
    <location>
        <begin position="66"/>
        <end position="82"/>
    </location>
</feature>
<dbReference type="GO" id="GO:0005634">
    <property type="term" value="C:nucleus"/>
    <property type="evidence" value="ECO:0007669"/>
    <property type="project" value="UniProtKB-SubCell"/>
</dbReference>
<protein>
    <submittedName>
        <fullName evidence="8">La protein</fullName>
    </submittedName>
</protein>
<dbReference type="Gene3D" id="1.10.10.10">
    <property type="entry name" value="Winged helix-like DNA-binding domain superfamily/Winged helix DNA-binding domain"/>
    <property type="match status" value="1"/>
</dbReference>
<dbReference type="InterPro" id="IPR012677">
    <property type="entry name" value="Nucleotide-bd_a/b_plait_sf"/>
</dbReference>
<organism evidence="8 9">
    <name type="scientific">Echria macrotheca</name>
    <dbReference type="NCBI Taxonomy" id="438768"/>
    <lineage>
        <taxon>Eukaryota</taxon>
        <taxon>Fungi</taxon>
        <taxon>Dikarya</taxon>
        <taxon>Ascomycota</taxon>
        <taxon>Pezizomycotina</taxon>
        <taxon>Sordariomycetes</taxon>
        <taxon>Sordariomycetidae</taxon>
        <taxon>Sordariales</taxon>
        <taxon>Schizotheciaceae</taxon>
        <taxon>Echria</taxon>
    </lineage>
</organism>
<comment type="caution">
    <text evidence="8">The sequence shown here is derived from an EMBL/GenBank/DDBJ whole genome shotgun (WGS) entry which is preliminary data.</text>
</comment>
<dbReference type="SUPFAM" id="SSF46785">
    <property type="entry name" value="Winged helix' DNA-binding domain"/>
    <property type="match status" value="1"/>
</dbReference>
<feature type="compositionally biased region" description="Low complexity" evidence="5">
    <location>
        <begin position="308"/>
        <end position="319"/>
    </location>
</feature>
<feature type="compositionally biased region" description="Basic and acidic residues" evidence="5">
    <location>
        <begin position="361"/>
        <end position="379"/>
    </location>
</feature>
<dbReference type="InterPro" id="IPR045180">
    <property type="entry name" value="La_dom_prot"/>
</dbReference>
<feature type="compositionally biased region" description="Basic and acidic residues" evidence="5">
    <location>
        <begin position="34"/>
        <end position="65"/>
    </location>
</feature>
<dbReference type="InterPro" id="IPR000504">
    <property type="entry name" value="RRM_dom"/>
</dbReference>
<keyword evidence="9" id="KW-1185">Reference proteome</keyword>
<evidence type="ECO:0000313" key="9">
    <source>
        <dbReference type="Proteomes" id="UP001239445"/>
    </source>
</evidence>
<dbReference type="PANTHER" id="PTHR22792:SF140">
    <property type="entry name" value="ACHILLES, ISOFORM A"/>
    <property type="match status" value="1"/>
</dbReference>
<dbReference type="CDD" id="cd12291">
    <property type="entry name" value="RRM1_La"/>
    <property type="match status" value="1"/>
</dbReference>
<evidence type="ECO:0000256" key="1">
    <source>
        <dbReference type="ARBA" id="ARBA00004123"/>
    </source>
</evidence>
<comment type="subcellular location">
    <subcellularLocation>
        <location evidence="1">Nucleus</location>
    </subcellularLocation>
</comment>
<feature type="domain" description="HTH La-type RNA-binding" evidence="7">
    <location>
        <begin position="96"/>
        <end position="186"/>
    </location>
</feature>
<feature type="compositionally biased region" description="Basic and acidic residues" evidence="5">
    <location>
        <begin position="413"/>
        <end position="426"/>
    </location>
</feature>
<dbReference type="SMART" id="SM00360">
    <property type="entry name" value="RRM"/>
    <property type="match status" value="1"/>
</dbReference>
<dbReference type="InterPro" id="IPR035979">
    <property type="entry name" value="RBD_domain_sf"/>
</dbReference>
<dbReference type="InterPro" id="IPR006630">
    <property type="entry name" value="La_HTH"/>
</dbReference>
<evidence type="ECO:0000256" key="3">
    <source>
        <dbReference type="ARBA" id="ARBA00023242"/>
    </source>
</evidence>
<dbReference type="EMBL" id="MU839828">
    <property type="protein sequence ID" value="KAK1759354.1"/>
    <property type="molecule type" value="Genomic_DNA"/>
</dbReference>
<feature type="compositionally biased region" description="Basic and acidic residues" evidence="5">
    <location>
        <begin position="321"/>
        <end position="340"/>
    </location>
</feature>
<dbReference type="GO" id="GO:0003729">
    <property type="term" value="F:mRNA binding"/>
    <property type="evidence" value="ECO:0007669"/>
    <property type="project" value="TreeGrafter"/>
</dbReference>
<evidence type="ECO:0000259" key="6">
    <source>
        <dbReference type="PROSITE" id="PS50102"/>
    </source>
</evidence>
<dbReference type="CDD" id="cd08029">
    <property type="entry name" value="LA_like_fungal"/>
    <property type="match status" value="1"/>
</dbReference>
<dbReference type="SUPFAM" id="SSF54928">
    <property type="entry name" value="RNA-binding domain, RBD"/>
    <property type="match status" value="1"/>
</dbReference>
<dbReference type="PROSITE" id="PS50102">
    <property type="entry name" value="RRM"/>
    <property type="match status" value="1"/>
</dbReference>
<dbReference type="AlphaFoldDB" id="A0AAJ0BJE0"/>
<evidence type="ECO:0000256" key="5">
    <source>
        <dbReference type="SAM" id="MobiDB-lite"/>
    </source>
</evidence>
<feature type="compositionally biased region" description="Low complexity" evidence="5">
    <location>
        <begin position="12"/>
        <end position="28"/>
    </location>
</feature>
<dbReference type="Pfam" id="PF00076">
    <property type="entry name" value="RRM_1"/>
    <property type="match status" value="1"/>
</dbReference>
<dbReference type="InterPro" id="IPR002344">
    <property type="entry name" value="Lupus_La"/>
</dbReference>
<dbReference type="PRINTS" id="PR00302">
    <property type="entry name" value="LUPUSLA"/>
</dbReference>
<accession>A0AAJ0BJE0</accession>
<dbReference type="SMART" id="SM00715">
    <property type="entry name" value="LA"/>
    <property type="match status" value="1"/>
</dbReference>
<keyword evidence="2 4" id="KW-0694">RNA-binding</keyword>
<feature type="compositionally biased region" description="Polar residues" evidence="5">
    <location>
        <begin position="381"/>
        <end position="400"/>
    </location>
</feature>
<keyword evidence="3" id="KW-0539">Nucleus</keyword>
<evidence type="ECO:0000259" key="7">
    <source>
        <dbReference type="PROSITE" id="PS50961"/>
    </source>
</evidence>
<dbReference type="GO" id="GO:0006396">
    <property type="term" value="P:RNA processing"/>
    <property type="evidence" value="ECO:0007669"/>
    <property type="project" value="InterPro"/>
</dbReference>
<reference evidence="8" key="1">
    <citation type="submission" date="2023-06" db="EMBL/GenBank/DDBJ databases">
        <title>Genome-scale phylogeny and comparative genomics of the fungal order Sordariales.</title>
        <authorList>
            <consortium name="Lawrence Berkeley National Laboratory"/>
            <person name="Hensen N."/>
            <person name="Bonometti L."/>
            <person name="Westerberg I."/>
            <person name="Brannstrom I.O."/>
            <person name="Guillou S."/>
            <person name="Cros-Aarteil S."/>
            <person name="Calhoun S."/>
            <person name="Haridas S."/>
            <person name="Kuo A."/>
            <person name="Mondo S."/>
            <person name="Pangilinan J."/>
            <person name="Riley R."/>
            <person name="Labutti K."/>
            <person name="Andreopoulos B."/>
            <person name="Lipzen A."/>
            <person name="Chen C."/>
            <person name="Yanf M."/>
            <person name="Daum C."/>
            <person name="Ng V."/>
            <person name="Clum A."/>
            <person name="Steindorff A."/>
            <person name="Ohm R."/>
            <person name="Martin F."/>
            <person name="Silar P."/>
            <person name="Natvig D."/>
            <person name="Lalanne C."/>
            <person name="Gautier V."/>
            <person name="Ament-Velasquez S.L."/>
            <person name="Kruys A."/>
            <person name="Hutchinson M.I."/>
            <person name="Powell A.J."/>
            <person name="Barry K."/>
            <person name="Miller A.N."/>
            <person name="Grigoriev I.V."/>
            <person name="Debuchy R."/>
            <person name="Gladieux P."/>
            <person name="Thoren M.H."/>
            <person name="Johannesson H."/>
        </authorList>
    </citation>
    <scope>NUCLEOTIDE SEQUENCE</scope>
    <source>
        <strain evidence="8">PSN4</strain>
    </source>
</reference>
<evidence type="ECO:0000313" key="8">
    <source>
        <dbReference type="EMBL" id="KAK1759354.1"/>
    </source>
</evidence>
<feature type="domain" description="RRM" evidence="6">
    <location>
        <begin position="197"/>
        <end position="276"/>
    </location>
</feature>
<evidence type="ECO:0000256" key="2">
    <source>
        <dbReference type="ARBA" id="ARBA00022884"/>
    </source>
</evidence>
<dbReference type="InterPro" id="IPR036388">
    <property type="entry name" value="WH-like_DNA-bd_sf"/>
</dbReference>
<dbReference type="PROSITE" id="PS50961">
    <property type="entry name" value="HTH_LA"/>
    <property type="match status" value="1"/>
</dbReference>
<dbReference type="PANTHER" id="PTHR22792">
    <property type="entry name" value="LUPUS LA PROTEIN-RELATED"/>
    <property type="match status" value="1"/>
</dbReference>
<dbReference type="Proteomes" id="UP001239445">
    <property type="component" value="Unassembled WGS sequence"/>
</dbReference>
<name>A0AAJ0BJE0_9PEZI</name>
<proteinExistence type="predicted"/>
<feature type="region of interest" description="Disordered" evidence="5">
    <location>
        <begin position="284"/>
        <end position="426"/>
    </location>
</feature>
<gene>
    <name evidence="8" type="ORF">QBC47DRAFT_371706</name>
</gene>
<dbReference type="Gene3D" id="3.30.70.330">
    <property type="match status" value="1"/>
</dbReference>